<name>A0A370TL33_9HELO</name>
<evidence type="ECO:0000313" key="2">
    <source>
        <dbReference type="EMBL" id="RDL36242.1"/>
    </source>
</evidence>
<evidence type="ECO:0000313" key="3">
    <source>
        <dbReference type="Proteomes" id="UP000254866"/>
    </source>
</evidence>
<dbReference type="Proteomes" id="UP000254866">
    <property type="component" value="Unassembled WGS sequence"/>
</dbReference>
<reference evidence="2 3" key="1">
    <citation type="journal article" date="2018" name="IMA Fungus">
        <title>IMA Genome-F 9: Draft genome sequence of Annulohypoxylon stygium, Aspergillus mulundensis, Berkeleyomyces basicola (syn. Thielaviopsis basicola), Ceratocystis smalleyi, two Cercospora beticola strains, Coleophoma cylindrospora, Fusarium fracticaudum, Phialophora cf. hyalina, and Morchella septimelata.</title>
        <authorList>
            <person name="Wingfield B.D."/>
            <person name="Bills G.F."/>
            <person name="Dong Y."/>
            <person name="Huang W."/>
            <person name="Nel W.J."/>
            <person name="Swalarsk-Parry B.S."/>
            <person name="Vaghefi N."/>
            <person name="Wilken P.M."/>
            <person name="An Z."/>
            <person name="de Beer Z.W."/>
            <person name="De Vos L."/>
            <person name="Chen L."/>
            <person name="Duong T.A."/>
            <person name="Gao Y."/>
            <person name="Hammerbacher A."/>
            <person name="Kikkert J.R."/>
            <person name="Li Y."/>
            <person name="Li H."/>
            <person name="Li K."/>
            <person name="Li Q."/>
            <person name="Liu X."/>
            <person name="Ma X."/>
            <person name="Naidoo K."/>
            <person name="Pethybridge S.J."/>
            <person name="Sun J."/>
            <person name="Steenkamp E.T."/>
            <person name="van der Nest M.A."/>
            <person name="van Wyk S."/>
            <person name="Wingfield M.J."/>
            <person name="Xiong C."/>
            <person name="Yue Q."/>
            <person name="Zhang X."/>
        </authorList>
    </citation>
    <scope>NUCLEOTIDE SEQUENCE [LARGE SCALE GENOMIC DNA]</scope>
    <source>
        <strain evidence="2 3">BP 5553</strain>
    </source>
</reference>
<dbReference type="EMBL" id="NPIC01000005">
    <property type="protein sequence ID" value="RDL36242.1"/>
    <property type="molecule type" value="Genomic_DNA"/>
</dbReference>
<evidence type="ECO:0000256" key="1">
    <source>
        <dbReference type="SAM" id="SignalP"/>
    </source>
</evidence>
<proteinExistence type="predicted"/>
<dbReference type="GeneID" id="43599703"/>
<keyword evidence="3" id="KW-1185">Reference proteome</keyword>
<dbReference type="AlphaFoldDB" id="A0A370TL33"/>
<feature type="chain" id="PRO_5016754539" evidence="1">
    <location>
        <begin position="25"/>
        <end position="638"/>
    </location>
</feature>
<gene>
    <name evidence="2" type="ORF">BP5553_06854</name>
</gene>
<dbReference type="OrthoDB" id="4851849at2759"/>
<dbReference type="Pfam" id="PF14441">
    <property type="entry name" value="OTT_1508_deam"/>
    <property type="match status" value="1"/>
</dbReference>
<comment type="caution">
    <text evidence="2">The sequence shown here is derived from an EMBL/GenBank/DDBJ whole genome shotgun (WGS) entry which is preliminary data.</text>
</comment>
<organism evidence="2 3">
    <name type="scientific">Venustampulla echinocandica</name>
    <dbReference type="NCBI Taxonomy" id="2656787"/>
    <lineage>
        <taxon>Eukaryota</taxon>
        <taxon>Fungi</taxon>
        <taxon>Dikarya</taxon>
        <taxon>Ascomycota</taxon>
        <taxon>Pezizomycotina</taxon>
        <taxon>Leotiomycetes</taxon>
        <taxon>Helotiales</taxon>
        <taxon>Pleuroascaceae</taxon>
        <taxon>Venustampulla</taxon>
    </lineage>
</organism>
<feature type="signal peptide" evidence="1">
    <location>
        <begin position="1"/>
        <end position="24"/>
    </location>
</feature>
<dbReference type="PANTHER" id="PTHR42037:SF1">
    <property type="match status" value="1"/>
</dbReference>
<dbReference type="InterPro" id="IPR027796">
    <property type="entry name" value="OTT_1508_deam-like"/>
</dbReference>
<dbReference type="PANTHER" id="PTHR42037">
    <property type="match status" value="1"/>
</dbReference>
<sequence length="638" mass="71670">MFKRRPLSWFILITAILHILKTMTTNLEITGNARDRFVQAAALLYLLDPVRGEPTVYGLDQDAPNLQAPKEQVLKRKFLDSFALICATRQDGDAVSAACLEEGKPEGTVVRIASNAGVSEETFSQLNNILGLLSMPGSPSREIELLAKIIQLDIAKIRKYVRNLRKSRGVFGESITSLESRLVEALPDCALPAIQQFLEWFERIHLFQDLPSEPGPRILLGYVRWAQRAKNVYRDLLTLAFSKGDQPLPRWVHIVFKLGRYGIAARALVRTASDLPALFNPIFVKPIGAPPRAQFNIRDEEMLLSCVLRRIAEIKPKEIIPRLASIWDTDDPEAFFRSSCPAHLVAHAELQIVNFYDHNPEQMPRFQFIGVSKKSCYLCSVFLAAHPGGFYVSSCHQKLYLSWIPPPALDSKIYKRYKVITTEMSKKMEAIARQDLISRLGSKRHPIPADSTAGVSITGLTESRSLEVTDFEEHDESYVEVEVNTGTGQPDSTSHARIANSQVLSHTVNLTPRITDSQPGIVSEVDPSGQQFEWQDSQASVSSMVFHFKYPGGRRRQDIIMIGSVLDPHTHTPSWSKLIELLNQENGFGLAFRDSDILIINDHIQVRNERQFIACLQYLLNSGVLNSEVMICDGRSLL</sequence>
<protein>
    <submittedName>
        <fullName evidence="2">Uncharacterized protein</fullName>
    </submittedName>
</protein>
<keyword evidence="1" id="KW-0732">Signal</keyword>
<accession>A0A370TL33</accession>
<dbReference type="RefSeq" id="XP_031868898.1">
    <property type="nucleotide sequence ID" value="XM_032015477.1"/>
</dbReference>